<accession>A0A937EPS3</accession>
<dbReference type="RefSeq" id="WP_201843827.1">
    <property type="nucleotide sequence ID" value="NZ_JAERRK010000030.1"/>
</dbReference>
<evidence type="ECO:0000313" key="2">
    <source>
        <dbReference type="Proteomes" id="UP000661858"/>
    </source>
</evidence>
<dbReference type="Proteomes" id="UP000661858">
    <property type="component" value="Unassembled WGS sequence"/>
</dbReference>
<dbReference type="EMBL" id="JAERRK010000030">
    <property type="protein sequence ID" value="MBL1087288.1"/>
    <property type="molecule type" value="Genomic_DNA"/>
</dbReference>
<dbReference type="AlphaFoldDB" id="A0A937EPS3"/>
<comment type="caution">
    <text evidence="1">The sequence shown here is derived from an EMBL/GenBank/DDBJ whole genome shotgun (WGS) entry which is preliminary data.</text>
</comment>
<organism evidence="1 2">
    <name type="scientific">Streptomyces actinomycinicus</name>
    <dbReference type="NCBI Taxonomy" id="1695166"/>
    <lineage>
        <taxon>Bacteria</taxon>
        <taxon>Bacillati</taxon>
        <taxon>Actinomycetota</taxon>
        <taxon>Actinomycetes</taxon>
        <taxon>Kitasatosporales</taxon>
        <taxon>Streptomycetaceae</taxon>
        <taxon>Streptomyces</taxon>
    </lineage>
</organism>
<proteinExistence type="predicted"/>
<reference evidence="1" key="1">
    <citation type="submission" date="2021-01" db="EMBL/GenBank/DDBJ databases">
        <title>WGS of actinomycetes isolated from Thailand.</title>
        <authorList>
            <person name="Thawai C."/>
        </authorList>
    </citation>
    <scope>NUCLEOTIDE SEQUENCE</scope>
    <source>
        <strain evidence="1">RCU-197</strain>
    </source>
</reference>
<name>A0A937EPS3_9ACTN</name>
<evidence type="ECO:0000313" key="1">
    <source>
        <dbReference type="EMBL" id="MBL1087288.1"/>
    </source>
</evidence>
<protein>
    <submittedName>
        <fullName evidence="1">Uncharacterized protein</fullName>
    </submittedName>
</protein>
<sequence>MRRIGSTPAERGSVGANNCPDVLEMENGDFLVIGKRHFLTAQEVERMNEVGASIGEDESVVMMPRDCILAAVKQLESEGVAG</sequence>
<gene>
    <name evidence="1" type="ORF">JK359_35935</name>
</gene>
<keyword evidence="2" id="KW-1185">Reference proteome</keyword>